<organism evidence="3 4">
    <name type="scientific">Durusdinium trenchii</name>
    <dbReference type="NCBI Taxonomy" id="1381693"/>
    <lineage>
        <taxon>Eukaryota</taxon>
        <taxon>Sar</taxon>
        <taxon>Alveolata</taxon>
        <taxon>Dinophyceae</taxon>
        <taxon>Suessiales</taxon>
        <taxon>Symbiodiniaceae</taxon>
        <taxon>Durusdinium</taxon>
    </lineage>
</organism>
<protein>
    <submittedName>
        <fullName evidence="3">Uncharacterized protein</fullName>
    </submittedName>
</protein>
<reference evidence="3 4" key="1">
    <citation type="submission" date="2024-02" db="EMBL/GenBank/DDBJ databases">
        <authorList>
            <person name="Chen Y."/>
            <person name="Shah S."/>
            <person name="Dougan E. K."/>
            <person name="Thang M."/>
            <person name="Chan C."/>
        </authorList>
    </citation>
    <scope>NUCLEOTIDE SEQUENCE [LARGE SCALE GENOMIC DNA]</scope>
</reference>
<dbReference type="Proteomes" id="UP001642464">
    <property type="component" value="Unassembled WGS sequence"/>
</dbReference>
<dbReference type="EMBL" id="CAXAMM010009762">
    <property type="protein sequence ID" value="CAK9021288.1"/>
    <property type="molecule type" value="Genomic_DNA"/>
</dbReference>
<evidence type="ECO:0000313" key="4">
    <source>
        <dbReference type="Proteomes" id="UP001642464"/>
    </source>
</evidence>
<feature type="region of interest" description="Disordered" evidence="2">
    <location>
        <begin position="1"/>
        <end position="22"/>
    </location>
</feature>
<evidence type="ECO:0000256" key="1">
    <source>
        <dbReference type="SAM" id="Coils"/>
    </source>
</evidence>
<evidence type="ECO:0000256" key="2">
    <source>
        <dbReference type="SAM" id="MobiDB-lite"/>
    </source>
</evidence>
<accession>A0ABP0K4T7</accession>
<evidence type="ECO:0000313" key="3">
    <source>
        <dbReference type="EMBL" id="CAK9021288.1"/>
    </source>
</evidence>
<feature type="compositionally biased region" description="Gly residues" evidence="2">
    <location>
        <begin position="1"/>
        <end position="15"/>
    </location>
</feature>
<comment type="caution">
    <text evidence="3">The sequence shown here is derived from an EMBL/GenBank/DDBJ whole genome shotgun (WGS) entry which is preliminary data.</text>
</comment>
<sequence length="183" mass="19526">MGATNGKGSGKGRPGGWEPLGARVEKLEAKMAALEAKRAKEEAEQEKADMLAAAAARAKAEASMLLAKAGDGQSLSHMPTCRTRSRSNPRSKMMADISSDDECSSSKGKVVAASDLNGLFQSVGMTRRVPKGVWTTDKLTEAIVNHAEFERKQWVTQSKQLVEGPAPRDNVQLVKAVLKAYGA</sequence>
<name>A0ABP0K4T7_9DINO</name>
<keyword evidence="4" id="KW-1185">Reference proteome</keyword>
<keyword evidence="1" id="KW-0175">Coiled coil</keyword>
<proteinExistence type="predicted"/>
<feature type="coiled-coil region" evidence="1">
    <location>
        <begin position="24"/>
        <end position="56"/>
    </location>
</feature>
<feature type="region of interest" description="Disordered" evidence="2">
    <location>
        <begin position="70"/>
        <end position="106"/>
    </location>
</feature>
<gene>
    <name evidence="3" type="ORF">SCF082_LOCUS15277</name>
</gene>